<reference evidence="2" key="1">
    <citation type="submission" date="2021-02" db="EMBL/GenBank/DDBJ databases">
        <authorList>
            <person name="Nowell W R."/>
        </authorList>
    </citation>
    <scope>NUCLEOTIDE SEQUENCE</scope>
</reference>
<comment type="caution">
    <text evidence="2">The sequence shown here is derived from an EMBL/GenBank/DDBJ whole genome shotgun (WGS) entry which is preliminary data.</text>
</comment>
<accession>A0A814IHD8</accession>
<name>A0A814IHD8_9BILA</name>
<feature type="compositionally biased region" description="Polar residues" evidence="1">
    <location>
        <begin position="512"/>
        <end position="522"/>
    </location>
</feature>
<dbReference type="EMBL" id="CAJNOV010000467">
    <property type="protein sequence ID" value="CAF1024589.1"/>
    <property type="molecule type" value="Genomic_DNA"/>
</dbReference>
<feature type="compositionally biased region" description="Basic residues" evidence="1">
    <location>
        <begin position="564"/>
        <end position="576"/>
    </location>
</feature>
<sequence length="792" mass="87554">MTTLVPRGYGGFPSYQFSPPNQIANRSYHHDRNISQGGYFLPHYPTQPFYQPPNYQERQAGFGNRLSNFLTGLDERYRYEQYMRKLGKIERQYSKLHGYNASLPMYPPSFETSNYHNNAVYEYERETRYVPMPIFMNPTSIGFGTSSNFNYETTGSMSLPPKIRVIFIPTSQSSLQQPCTGPLAMPPFLYNRISQPLCSFPLPPPLPQLGSLPLTPAVQQMVAQRYSNPVAVLPFSSNWQTPQMMMSSYPQASLYQQQPIPSISTFQSCSNAQQPYMPPLVPACSSIPPASNLQMLPSAPMQAFSSLQPASNLQMLPSAPMQAFSSLQPASNLQMLPSAPMQDFSSAATAFMSAPISTFPSQQLDLQSFAASAPMMPANMPMLPSAPMQDFSSAATAFMSAPISTFPSQQLDLQSFAASAPMMPANMPVSSPPYDTAASSLFQNNFNSSYPSICRACPPAPPPLNIPVMGHCWVQHCAACHHVPTSVSAPNARPAIGRITPLLRHPTVPQYVPNQTTQQNQYLRAPTPDLMRPWLRKTPPLPQGAILISDEIISKDDYFARYNRSPRKYRRHHRSSQPKQRSTTVSSGTISTTSPAVVKVGRSVSHQRKSKNNSNQTRNKASNKSNSKVSKSSSSDLTVEYQKVTLHSSKDKENTLPQQLTGEARNVNIIYSYQPQELPNVYLLNRYLKSSSESSTLASNIQASSDCLSTPIEEHGNVSSPLMDSISTKEEPISEKENETSIHLPSQSVKTKARVIIIRQYIASSPSVSSTISSNSAFSIIKKDKEAISKIS</sequence>
<dbReference type="AlphaFoldDB" id="A0A814IHD8"/>
<proteinExistence type="predicted"/>
<protein>
    <submittedName>
        <fullName evidence="2">Uncharacterized protein</fullName>
    </submittedName>
</protein>
<feature type="region of interest" description="Disordered" evidence="1">
    <location>
        <begin position="508"/>
        <end position="531"/>
    </location>
</feature>
<evidence type="ECO:0000313" key="2">
    <source>
        <dbReference type="EMBL" id="CAF1024589.1"/>
    </source>
</evidence>
<gene>
    <name evidence="2" type="ORF">CJN711_LOCUS3489</name>
</gene>
<dbReference type="Proteomes" id="UP000663855">
    <property type="component" value="Unassembled WGS sequence"/>
</dbReference>
<evidence type="ECO:0000313" key="3">
    <source>
        <dbReference type="Proteomes" id="UP000663855"/>
    </source>
</evidence>
<organism evidence="2 3">
    <name type="scientific">Rotaria magnacalcarata</name>
    <dbReference type="NCBI Taxonomy" id="392030"/>
    <lineage>
        <taxon>Eukaryota</taxon>
        <taxon>Metazoa</taxon>
        <taxon>Spiralia</taxon>
        <taxon>Gnathifera</taxon>
        <taxon>Rotifera</taxon>
        <taxon>Eurotatoria</taxon>
        <taxon>Bdelloidea</taxon>
        <taxon>Philodinida</taxon>
        <taxon>Philodinidae</taxon>
        <taxon>Rotaria</taxon>
    </lineage>
</organism>
<feature type="region of interest" description="Disordered" evidence="1">
    <location>
        <begin position="564"/>
        <end position="638"/>
    </location>
</feature>
<evidence type="ECO:0000256" key="1">
    <source>
        <dbReference type="SAM" id="MobiDB-lite"/>
    </source>
</evidence>
<feature type="compositionally biased region" description="Low complexity" evidence="1">
    <location>
        <begin position="582"/>
        <end position="594"/>
    </location>
</feature>
<feature type="compositionally biased region" description="Low complexity" evidence="1">
    <location>
        <begin position="619"/>
        <end position="635"/>
    </location>
</feature>